<dbReference type="EMBL" id="FCOL02000001">
    <property type="protein sequence ID" value="SAL11171.1"/>
    <property type="molecule type" value="Genomic_DNA"/>
</dbReference>
<dbReference type="Gene3D" id="3.30.420.180">
    <property type="entry name" value="CobE/GbiG C-terminal domain"/>
    <property type="match status" value="1"/>
</dbReference>
<evidence type="ECO:0000313" key="3">
    <source>
        <dbReference type="Proteomes" id="UP000054925"/>
    </source>
</evidence>
<organism evidence="2 3">
    <name type="scientific">Caballeronia terrestris</name>
    <dbReference type="NCBI Taxonomy" id="1226301"/>
    <lineage>
        <taxon>Bacteria</taxon>
        <taxon>Pseudomonadati</taxon>
        <taxon>Pseudomonadota</taxon>
        <taxon>Betaproteobacteria</taxon>
        <taxon>Burkholderiales</taxon>
        <taxon>Burkholderiaceae</taxon>
        <taxon>Caballeronia</taxon>
    </lineage>
</organism>
<gene>
    <name evidence="2" type="ORF">AWB67_00080</name>
</gene>
<sequence>MRTITVGIGCRRGVSVAQIEAAVHAALGALSLDDVRAIASIESKAGEAALLDFCTRHALPLRLFTAAQISSVETSASAHVQKHLDVGGVCEPCALLASHDGRLVVTKTIADGVTVAIAADRITLPSSKSHA</sequence>
<proteinExistence type="predicted"/>
<protein>
    <submittedName>
        <fullName evidence="2">Cobalamin biosynthesis protein CbiG</fullName>
    </submittedName>
</protein>
<feature type="domain" description="CobE/GbiG C-terminal" evidence="1">
    <location>
        <begin position="4"/>
        <end position="118"/>
    </location>
</feature>
<evidence type="ECO:0000259" key="1">
    <source>
        <dbReference type="Pfam" id="PF01890"/>
    </source>
</evidence>
<accession>A0A158EUD3</accession>
<dbReference type="InterPro" id="IPR036518">
    <property type="entry name" value="CobE/GbiG_C_sf"/>
</dbReference>
<dbReference type="Pfam" id="PF01890">
    <property type="entry name" value="CbiG_C"/>
    <property type="match status" value="1"/>
</dbReference>
<dbReference type="SUPFAM" id="SSF159664">
    <property type="entry name" value="CobE/GbiG C-terminal domain-like"/>
    <property type="match status" value="1"/>
</dbReference>
<dbReference type="GO" id="GO:0009236">
    <property type="term" value="P:cobalamin biosynthetic process"/>
    <property type="evidence" value="ECO:0007669"/>
    <property type="project" value="InterPro"/>
</dbReference>
<dbReference type="OrthoDB" id="9781023at2"/>
<dbReference type="RefSeq" id="WP_087654255.1">
    <property type="nucleotide sequence ID" value="NZ_FCOL02000001.1"/>
</dbReference>
<dbReference type="PANTHER" id="PTHR37477">
    <property type="entry name" value="COBALT-PRECORRIN-5A HYDROLASE"/>
    <property type="match status" value="1"/>
</dbReference>
<comment type="caution">
    <text evidence="2">The sequence shown here is derived from an EMBL/GenBank/DDBJ whole genome shotgun (WGS) entry which is preliminary data.</text>
</comment>
<reference evidence="2" key="1">
    <citation type="submission" date="2016-01" db="EMBL/GenBank/DDBJ databases">
        <authorList>
            <person name="Peeters C."/>
        </authorList>
    </citation>
    <scope>NUCLEOTIDE SEQUENCE [LARGE SCALE GENOMIC DNA]</scope>
    <source>
        <strain evidence="2">LMG 22937</strain>
    </source>
</reference>
<dbReference type="InterPro" id="IPR052553">
    <property type="entry name" value="CbiG_hydrolase"/>
</dbReference>
<dbReference type="PANTHER" id="PTHR37477:SF1">
    <property type="entry name" value="COBALT-PRECORRIN-5A HYDROLASE"/>
    <property type="match status" value="1"/>
</dbReference>
<name>A0A158EUD3_9BURK</name>
<dbReference type="AlphaFoldDB" id="A0A158EUD3"/>
<keyword evidence="3" id="KW-1185">Reference proteome</keyword>
<dbReference type="Proteomes" id="UP000054925">
    <property type="component" value="Unassembled WGS sequence"/>
</dbReference>
<dbReference type="InterPro" id="IPR002750">
    <property type="entry name" value="CobE/GbiG_C"/>
</dbReference>
<evidence type="ECO:0000313" key="2">
    <source>
        <dbReference type="EMBL" id="SAL11171.1"/>
    </source>
</evidence>